<gene>
    <name evidence="3" type="primary">sli_4</name>
    <name evidence="3" type="ORF">Bhyg_04690</name>
</gene>
<reference evidence="3" key="1">
    <citation type="submission" date="2022-07" db="EMBL/GenBank/DDBJ databases">
        <authorList>
            <person name="Trinca V."/>
            <person name="Uliana J.V.C."/>
            <person name="Torres T.T."/>
            <person name="Ward R.J."/>
            <person name="Monesi N."/>
        </authorList>
    </citation>
    <scope>NUCLEOTIDE SEQUENCE</scope>
    <source>
        <strain evidence="3">HSMRA1968</strain>
        <tissue evidence="3">Whole embryos</tissue>
    </source>
</reference>
<dbReference type="EMBL" id="WJQU01000001">
    <property type="protein sequence ID" value="KAJ6649455.1"/>
    <property type="molecule type" value="Genomic_DNA"/>
</dbReference>
<dbReference type="Proteomes" id="UP001151699">
    <property type="component" value="Chromosome A"/>
</dbReference>
<proteinExistence type="predicted"/>
<keyword evidence="2" id="KW-0175">Coiled coil</keyword>
<dbReference type="PANTHER" id="PTHR24373">
    <property type="entry name" value="SLIT RELATED LEUCINE-RICH REPEAT NEURONAL PROTEIN"/>
    <property type="match status" value="1"/>
</dbReference>
<evidence type="ECO:0000256" key="2">
    <source>
        <dbReference type="SAM" id="Coils"/>
    </source>
</evidence>
<keyword evidence="1" id="KW-0732">Signal</keyword>
<dbReference type="AlphaFoldDB" id="A0A9Q0NFW8"/>
<dbReference type="SUPFAM" id="SSF52058">
    <property type="entry name" value="L domain-like"/>
    <property type="match status" value="1"/>
</dbReference>
<dbReference type="GO" id="GO:0005615">
    <property type="term" value="C:extracellular space"/>
    <property type="evidence" value="ECO:0007669"/>
    <property type="project" value="TreeGrafter"/>
</dbReference>
<accession>A0A9Q0NFW8</accession>
<feature type="coiled-coil region" evidence="2">
    <location>
        <begin position="258"/>
        <end position="302"/>
    </location>
</feature>
<organism evidence="3 4">
    <name type="scientific">Pseudolycoriella hygida</name>
    <dbReference type="NCBI Taxonomy" id="35572"/>
    <lineage>
        <taxon>Eukaryota</taxon>
        <taxon>Metazoa</taxon>
        <taxon>Ecdysozoa</taxon>
        <taxon>Arthropoda</taxon>
        <taxon>Hexapoda</taxon>
        <taxon>Insecta</taxon>
        <taxon>Pterygota</taxon>
        <taxon>Neoptera</taxon>
        <taxon>Endopterygota</taxon>
        <taxon>Diptera</taxon>
        <taxon>Nematocera</taxon>
        <taxon>Sciaroidea</taxon>
        <taxon>Sciaridae</taxon>
        <taxon>Pseudolycoriella</taxon>
    </lineage>
</organism>
<dbReference type="Gene3D" id="1.20.5.50">
    <property type="match status" value="1"/>
</dbReference>
<dbReference type="Gene3D" id="3.80.10.10">
    <property type="entry name" value="Ribonuclease Inhibitor"/>
    <property type="match status" value="1"/>
</dbReference>
<protein>
    <submittedName>
        <fullName evidence="3">Protein slit</fullName>
    </submittedName>
</protein>
<dbReference type="GO" id="GO:0031012">
    <property type="term" value="C:extracellular matrix"/>
    <property type="evidence" value="ECO:0007669"/>
    <property type="project" value="TreeGrafter"/>
</dbReference>
<dbReference type="InterPro" id="IPR032675">
    <property type="entry name" value="LRR_dom_sf"/>
</dbReference>
<evidence type="ECO:0000313" key="3">
    <source>
        <dbReference type="EMBL" id="KAJ6649455.1"/>
    </source>
</evidence>
<comment type="caution">
    <text evidence="3">The sequence shown here is derived from an EMBL/GenBank/DDBJ whole genome shotgun (WGS) entry which is preliminary data.</text>
</comment>
<evidence type="ECO:0000313" key="4">
    <source>
        <dbReference type="Proteomes" id="UP001151699"/>
    </source>
</evidence>
<dbReference type="InterPro" id="IPR050328">
    <property type="entry name" value="Dev_Immune_Receptor"/>
</dbReference>
<dbReference type="PANTHER" id="PTHR24373:SF370">
    <property type="entry name" value="FISH-LIPS, ISOFORM E"/>
    <property type="match status" value="1"/>
</dbReference>
<dbReference type="OrthoDB" id="7782277at2759"/>
<sequence length="339" mass="38318">MCDRKPKGGWKMKFKGKTKWETNILVLSVLLVARCTITEGMEVACSFVMDSFASTGSIYFCRGTVVGDISNENVTAVNGTHAPGKGNKDVLGINLTSQRLEVFPTNMETFFPNLIAIFFFNNNITTVSRRHLAPFPRLNMLWLLQNRITSIDGDLFAGMTSLEAVSFETNNITHVGHELNLPIDGVVRLGGPCLRFADARTPDDVARLKLRLLDDCPPTISQIADSMRNQQNFLGNIVEINDQLRYLSNTVNEIRDVVATLRNDQSNLSNEVEELSNRLVYLDEMNDELEKMRIEQLNLVNRISYLEEDVIEDLINRILHLERIIENKVETEPVVSLIN</sequence>
<name>A0A9Q0NFW8_9DIPT</name>
<evidence type="ECO:0000256" key="1">
    <source>
        <dbReference type="ARBA" id="ARBA00022729"/>
    </source>
</evidence>
<keyword evidence="4" id="KW-1185">Reference proteome</keyword>